<organism evidence="2 3">
    <name type="scientific">Duganella callida</name>
    <dbReference type="NCBI Taxonomy" id="2561932"/>
    <lineage>
        <taxon>Bacteria</taxon>
        <taxon>Pseudomonadati</taxon>
        <taxon>Pseudomonadota</taxon>
        <taxon>Betaproteobacteria</taxon>
        <taxon>Burkholderiales</taxon>
        <taxon>Oxalobacteraceae</taxon>
        <taxon>Telluria group</taxon>
        <taxon>Duganella</taxon>
    </lineage>
</organism>
<evidence type="ECO:0000256" key="1">
    <source>
        <dbReference type="SAM" id="MobiDB-lite"/>
    </source>
</evidence>
<sequence>MISARRLLAAVLLAVVDLNDLSARMVARFNDTDSGQAQWVNNERLLFGTVDKTAGRRDVRFVPGLYAVDRDGKHFRQLALRRNEFFRSPDDNREPLPRPTYMLEQAGAQDTDAS</sequence>
<name>A0A4Y9SIN1_9BURK</name>
<keyword evidence="3" id="KW-1185">Reference proteome</keyword>
<protein>
    <submittedName>
        <fullName evidence="2">Uncharacterized protein</fullName>
    </submittedName>
</protein>
<evidence type="ECO:0000313" key="3">
    <source>
        <dbReference type="Proteomes" id="UP000297729"/>
    </source>
</evidence>
<dbReference type="OrthoDB" id="4269629at2"/>
<dbReference type="RefSeq" id="WP_135202249.1">
    <property type="nucleotide sequence ID" value="NZ_SPVG01000146.1"/>
</dbReference>
<gene>
    <name evidence="2" type="ORF">E4L98_14430</name>
</gene>
<comment type="caution">
    <text evidence="2">The sequence shown here is derived from an EMBL/GenBank/DDBJ whole genome shotgun (WGS) entry which is preliminary data.</text>
</comment>
<dbReference type="EMBL" id="SPVG01000146">
    <property type="protein sequence ID" value="TFW20681.1"/>
    <property type="molecule type" value="Genomic_DNA"/>
</dbReference>
<proteinExistence type="predicted"/>
<accession>A0A4Y9SIN1</accession>
<feature type="region of interest" description="Disordered" evidence="1">
    <location>
        <begin position="86"/>
        <end position="114"/>
    </location>
</feature>
<evidence type="ECO:0000313" key="2">
    <source>
        <dbReference type="EMBL" id="TFW20681.1"/>
    </source>
</evidence>
<dbReference type="AlphaFoldDB" id="A0A4Y9SIN1"/>
<feature type="compositionally biased region" description="Basic and acidic residues" evidence="1">
    <location>
        <begin position="86"/>
        <end position="96"/>
    </location>
</feature>
<reference evidence="2 3" key="1">
    <citation type="submission" date="2019-03" db="EMBL/GenBank/DDBJ databases">
        <title>Draft Genome Sequence of Duganella callidus sp. nov., a Novel Duganella Species Isolated from Cultivated Soil.</title>
        <authorList>
            <person name="Raths R."/>
            <person name="Peta V."/>
            <person name="Bucking H."/>
        </authorList>
    </citation>
    <scope>NUCLEOTIDE SEQUENCE [LARGE SCALE GENOMIC DNA]</scope>
    <source>
        <strain evidence="2 3">DN04</strain>
    </source>
</reference>
<dbReference type="Proteomes" id="UP000297729">
    <property type="component" value="Unassembled WGS sequence"/>
</dbReference>